<dbReference type="GO" id="GO:0016020">
    <property type="term" value="C:membrane"/>
    <property type="evidence" value="ECO:0007669"/>
    <property type="project" value="UniProtKB-SubCell"/>
</dbReference>
<accession>A0A1N6G9I6</accession>
<evidence type="ECO:0000259" key="7">
    <source>
        <dbReference type="PROSITE" id="PS50111"/>
    </source>
</evidence>
<dbReference type="SMART" id="SM00283">
    <property type="entry name" value="MA"/>
    <property type="match status" value="1"/>
</dbReference>
<dbReference type="Pfam" id="PF00015">
    <property type="entry name" value="MCPsignal"/>
    <property type="match status" value="1"/>
</dbReference>
<dbReference type="CDD" id="cd06225">
    <property type="entry name" value="HAMP"/>
    <property type="match status" value="1"/>
</dbReference>
<dbReference type="Pfam" id="PF16591">
    <property type="entry name" value="HBM"/>
    <property type="match status" value="1"/>
</dbReference>
<comment type="similarity">
    <text evidence="3">Belongs to the methyl-accepting chemotaxis (MCP) protein family.</text>
</comment>
<evidence type="ECO:0000256" key="5">
    <source>
        <dbReference type="SAM" id="Coils"/>
    </source>
</evidence>
<feature type="transmembrane region" description="Helical" evidence="6">
    <location>
        <begin position="311"/>
        <end position="332"/>
    </location>
</feature>
<sequence length="665" mass="75105">MLKNMTIRQKLYMGMVGVTILLVVITAMAVVSLNMAQKQVNTVIRVDQPKAFGTLTLAKEIEHFEVGLVTYMLTGDPKRYAELKKRLAGLKKKVARLEQRFDGENRARLQKIAAYLNELEQKLPHIEAMQQDNQLKYPALKVVSSGMDRAAQTIQTGLSEMVLSELTEMDPDRVDLLQQLIEMQKTWLNIMINLRGYVAFRSENMAQNIDNFLDTFESQLDKLSQAEDLMLVEEDNLPRLREAYQTWRENYMTLKGILSGPKWRMDVWTQVHELDPLLEQMTAELNALLKVVLDEIRQKGEAVEASTSKNIWIMSSLAGVGLLMGLLVMAVVMRSIMQSLDRLRHAMDKVSSGEADLTLRLPEDGRDELAEISRGFNQFVSRIQNVVRQLVNDAQNMERVALTLYEQSEQAEKGIEAQFSSVEKLTDYMQRLHEEARRIEGFSTNTAGAAKDAHTRVEKGIEVVGEAQSTMQTLSEVMHSLRESITLLDKESETIGSVVNVIEEIAEQTNLLALNAAIEAARAGEHGRGFAVVADEVRQLAQRTQESTHQITQVITRIRDNTRKTVERMAAGEKATEQGVHAIEMAEQGLKPVAVLMNDLDSLSDEMLRVAREEASLVSTIGDQVTQIREVTEETVTRTQSTREEGERLKQLAQHLESLLRNFRV</sequence>
<keyword evidence="6" id="KW-1133">Transmembrane helix</keyword>
<dbReference type="Gene3D" id="1.10.287.950">
    <property type="entry name" value="Methyl-accepting chemotaxis protein"/>
    <property type="match status" value="1"/>
</dbReference>
<feature type="domain" description="HAMP" evidence="8">
    <location>
        <begin position="334"/>
        <end position="388"/>
    </location>
</feature>
<dbReference type="SMART" id="SM00304">
    <property type="entry name" value="HAMP"/>
    <property type="match status" value="1"/>
</dbReference>
<dbReference type="RefSeq" id="WP_074201534.1">
    <property type="nucleotide sequence ID" value="NZ_FSRE01000003.1"/>
</dbReference>
<evidence type="ECO:0000313" key="10">
    <source>
        <dbReference type="Proteomes" id="UP000198461"/>
    </source>
</evidence>
<evidence type="ECO:0000256" key="6">
    <source>
        <dbReference type="SAM" id="Phobius"/>
    </source>
</evidence>
<feature type="transmembrane region" description="Helical" evidence="6">
    <location>
        <begin position="12"/>
        <end position="33"/>
    </location>
</feature>
<dbReference type="SUPFAM" id="SSF58104">
    <property type="entry name" value="Methyl-accepting chemotaxis protein (MCP) signaling domain"/>
    <property type="match status" value="1"/>
</dbReference>
<dbReference type="GO" id="GO:0007165">
    <property type="term" value="P:signal transduction"/>
    <property type="evidence" value="ECO:0007669"/>
    <property type="project" value="UniProtKB-KW"/>
</dbReference>
<dbReference type="InterPro" id="IPR004089">
    <property type="entry name" value="MCPsignal_dom"/>
</dbReference>
<keyword evidence="10" id="KW-1185">Reference proteome</keyword>
<dbReference type="PROSITE" id="PS50111">
    <property type="entry name" value="CHEMOTAXIS_TRANSDUC_2"/>
    <property type="match status" value="1"/>
</dbReference>
<dbReference type="STRING" id="364032.SAMN05443662_1249"/>
<dbReference type="InterPro" id="IPR003660">
    <property type="entry name" value="HAMP_dom"/>
</dbReference>
<keyword evidence="6" id="KW-0812">Transmembrane</keyword>
<feature type="coiled-coil region" evidence="5">
    <location>
        <begin position="80"/>
        <end position="107"/>
    </location>
</feature>
<dbReference type="GO" id="GO:0006935">
    <property type="term" value="P:chemotaxis"/>
    <property type="evidence" value="ECO:0007669"/>
    <property type="project" value="UniProtKB-ARBA"/>
</dbReference>
<dbReference type="CDD" id="cd11386">
    <property type="entry name" value="MCP_signal"/>
    <property type="match status" value="1"/>
</dbReference>
<reference evidence="9 10" key="1">
    <citation type="submission" date="2016-11" db="EMBL/GenBank/DDBJ databases">
        <authorList>
            <person name="Jaros S."/>
            <person name="Januszkiewicz K."/>
            <person name="Wedrychowicz H."/>
        </authorList>
    </citation>
    <scope>NUCLEOTIDE SEQUENCE [LARGE SCALE GENOMIC DNA]</scope>
    <source>
        <strain evidence="9 10">DSM 17737</strain>
    </source>
</reference>
<organism evidence="9 10">
    <name type="scientific">Sulfurivirga caldicuralii</name>
    <dbReference type="NCBI Taxonomy" id="364032"/>
    <lineage>
        <taxon>Bacteria</taxon>
        <taxon>Pseudomonadati</taxon>
        <taxon>Pseudomonadota</taxon>
        <taxon>Gammaproteobacteria</taxon>
        <taxon>Thiotrichales</taxon>
        <taxon>Piscirickettsiaceae</taxon>
        <taxon>Sulfurivirga</taxon>
    </lineage>
</organism>
<comment type="subcellular location">
    <subcellularLocation>
        <location evidence="1">Membrane</location>
    </subcellularLocation>
</comment>
<dbReference type="PANTHER" id="PTHR32089">
    <property type="entry name" value="METHYL-ACCEPTING CHEMOTAXIS PROTEIN MCPB"/>
    <property type="match status" value="1"/>
</dbReference>
<keyword evidence="5" id="KW-0175">Coiled coil</keyword>
<gene>
    <name evidence="9" type="ORF">SAMN05443662_1249</name>
</gene>
<proteinExistence type="inferred from homology"/>
<feature type="domain" description="Methyl-accepting transducer" evidence="7">
    <location>
        <begin position="393"/>
        <end position="629"/>
    </location>
</feature>
<evidence type="ECO:0000313" key="9">
    <source>
        <dbReference type="EMBL" id="SIO04185.1"/>
    </source>
</evidence>
<keyword evidence="2 4" id="KW-0807">Transducer</keyword>
<dbReference type="InterPro" id="IPR032255">
    <property type="entry name" value="HBM"/>
</dbReference>
<keyword evidence="6" id="KW-0472">Membrane</keyword>
<evidence type="ECO:0000256" key="3">
    <source>
        <dbReference type="ARBA" id="ARBA00029447"/>
    </source>
</evidence>
<dbReference type="PROSITE" id="PS50885">
    <property type="entry name" value="HAMP"/>
    <property type="match status" value="1"/>
</dbReference>
<evidence type="ECO:0000256" key="2">
    <source>
        <dbReference type="ARBA" id="ARBA00023224"/>
    </source>
</evidence>
<dbReference type="OrthoDB" id="5620315at2"/>
<protein>
    <submittedName>
        <fullName evidence="9">Methyl-accepting chemotaxis sensory transducer</fullName>
    </submittedName>
</protein>
<evidence type="ECO:0000259" key="8">
    <source>
        <dbReference type="PROSITE" id="PS50885"/>
    </source>
</evidence>
<dbReference type="Proteomes" id="UP000198461">
    <property type="component" value="Unassembled WGS sequence"/>
</dbReference>
<dbReference type="FunFam" id="1.10.287.950:FF:000001">
    <property type="entry name" value="Methyl-accepting chemotaxis sensory transducer"/>
    <property type="match status" value="1"/>
</dbReference>
<dbReference type="EMBL" id="FSRE01000003">
    <property type="protein sequence ID" value="SIO04185.1"/>
    <property type="molecule type" value="Genomic_DNA"/>
</dbReference>
<evidence type="ECO:0000256" key="4">
    <source>
        <dbReference type="PROSITE-ProRule" id="PRU00284"/>
    </source>
</evidence>
<dbReference type="Pfam" id="PF00672">
    <property type="entry name" value="HAMP"/>
    <property type="match status" value="1"/>
</dbReference>
<dbReference type="PANTHER" id="PTHR32089:SF112">
    <property type="entry name" value="LYSOZYME-LIKE PROTEIN-RELATED"/>
    <property type="match status" value="1"/>
</dbReference>
<evidence type="ECO:0000256" key="1">
    <source>
        <dbReference type="ARBA" id="ARBA00004370"/>
    </source>
</evidence>
<dbReference type="AlphaFoldDB" id="A0A1N6G9I6"/>
<dbReference type="Gene3D" id="1.20.1440.210">
    <property type="match status" value="1"/>
</dbReference>
<name>A0A1N6G9I6_9GAMM</name>